<feature type="region of interest" description="Disordered" evidence="2">
    <location>
        <begin position="625"/>
        <end position="646"/>
    </location>
</feature>
<sequence length="646" mass="70937">MFAGGILLLISILQWSAKSVSLQLSNHKCITESGKIYTNGSVFTDNECTTKCECLDDSVISCQPMCLVTKNDNSCAKLKIAYTPVGLPDAQGRSCSCPSFICEPDFCSDGGKTYKPGDSFISADCSSSCVCGAGGSVSCVSLCPPTYVQCDVDEVKIQYSRKIANSDCTCPDWKCVKVKRTVQDQLPATTTQPRKIKKQQCASTNGKIYAVGQEFTDINCSSRCQCKDDGVLTCMPLCMVLPEDSFCAKQNIVHIPIKLSDAEGRSCSCPLIMCEAHEVKEQVHININEFCYDGGNKYKPGDRFITAICDGSCVCGPGGTVSCVSLCPPKDIRCTVDEEKIEFSRKIANSNCTCPASKCVTRETRDVRSGQEISVCIIGDKVYNTGDILISTDCTHCTCISGYLWCEELCPVSDITCKPGEMKKQWSEQIPDSKCSCTRLKCVKKADEFCEFFGERHKVGEFFIPKDCSGYCRCNEPTSFICSSLCPPVGIYCIPGTRKVRTVTPVGRNCTCPYWKCVKVENMWRPWSNWTECDAECGGGLRFRFRTCMKNQKCFGPRVETKVCNVAPCSPSYTGAPCGALRINSAEGDIWPRCDDQGYFEPLQCDPSRSECWCVDRLGNVKPGSRRISQKPQCGNSGTLQVSSKP</sequence>
<dbReference type="SUPFAM" id="SSF82895">
    <property type="entry name" value="TSP-1 type 1 repeat"/>
    <property type="match status" value="1"/>
</dbReference>
<dbReference type="AlphaFoldDB" id="A0A6S7GPV6"/>
<dbReference type="SUPFAM" id="SSF57610">
    <property type="entry name" value="Thyroglobulin type-1 domain"/>
    <property type="match status" value="1"/>
</dbReference>
<dbReference type="Gene3D" id="2.20.100.10">
    <property type="entry name" value="Thrombospondin type-1 (TSP1) repeat"/>
    <property type="match status" value="1"/>
</dbReference>
<gene>
    <name evidence="4" type="ORF">PACLA_8A054756</name>
</gene>
<dbReference type="SMART" id="SM00211">
    <property type="entry name" value="TY"/>
    <property type="match status" value="1"/>
</dbReference>
<accession>A0A6S7GPV6</accession>
<dbReference type="CDD" id="cd00191">
    <property type="entry name" value="TY"/>
    <property type="match status" value="1"/>
</dbReference>
<organism evidence="4 5">
    <name type="scientific">Paramuricea clavata</name>
    <name type="common">Red gorgonian</name>
    <name type="synonym">Violescent sea-whip</name>
    <dbReference type="NCBI Taxonomy" id="317549"/>
    <lineage>
        <taxon>Eukaryota</taxon>
        <taxon>Metazoa</taxon>
        <taxon>Cnidaria</taxon>
        <taxon>Anthozoa</taxon>
        <taxon>Octocorallia</taxon>
        <taxon>Malacalcyonacea</taxon>
        <taxon>Plexauridae</taxon>
        <taxon>Paramuricea</taxon>
    </lineage>
</organism>
<feature type="signal peptide" evidence="3">
    <location>
        <begin position="1"/>
        <end position="19"/>
    </location>
</feature>
<dbReference type="Pfam" id="PF00086">
    <property type="entry name" value="Thyroglobulin_1"/>
    <property type="match status" value="1"/>
</dbReference>
<feature type="disulfide bond" evidence="1">
    <location>
        <begin position="614"/>
        <end position="634"/>
    </location>
</feature>
<reference evidence="4" key="1">
    <citation type="submission" date="2020-04" db="EMBL/GenBank/DDBJ databases">
        <authorList>
            <person name="Alioto T."/>
            <person name="Alioto T."/>
            <person name="Gomez Garrido J."/>
        </authorList>
    </citation>
    <scope>NUCLEOTIDE SEQUENCE</scope>
    <source>
        <strain evidence="4">A484AB</strain>
    </source>
</reference>
<dbReference type="EMBL" id="CACRXK020001955">
    <property type="protein sequence ID" value="CAB3991979.1"/>
    <property type="molecule type" value="Genomic_DNA"/>
</dbReference>
<evidence type="ECO:0000313" key="5">
    <source>
        <dbReference type="Proteomes" id="UP001152795"/>
    </source>
</evidence>
<keyword evidence="3" id="KW-0732">Signal</keyword>
<feature type="disulfide bond" evidence="1">
    <location>
        <begin position="605"/>
        <end position="612"/>
    </location>
</feature>
<keyword evidence="5" id="KW-1185">Reference proteome</keyword>
<evidence type="ECO:0000313" key="4">
    <source>
        <dbReference type="EMBL" id="CAB3991979.1"/>
    </source>
</evidence>
<dbReference type="SMART" id="SM00209">
    <property type="entry name" value="TSP1"/>
    <property type="match status" value="1"/>
</dbReference>
<dbReference type="InterPro" id="IPR000716">
    <property type="entry name" value="Thyroglobulin_1"/>
</dbReference>
<proteinExistence type="predicted"/>
<feature type="chain" id="PRO_5043725254" evidence="3">
    <location>
        <begin position="20"/>
        <end position="646"/>
    </location>
</feature>
<evidence type="ECO:0000256" key="1">
    <source>
        <dbReference type="PROSITE-ProRule" id="PRU00500"/>
    </source>
</evidence>
<dbReference type="InterPro" id="IPR036857">
    <property type="entry name" value="Thyroglobulin_1_sf"/>
</dbReference>
<protein>
    <submittedName>
        <fullName evidence="4">Uncharacterized protein</fullName>
    </submittedName>
</protein>
<keyword evidence="1" id="KW-1015">Disulfide bond</keyword>
<comment type="caution">
    <text evidence="4">The sequence shown here is derived from an EMBL/GenBank/DDBJ whole genome shotgun (WGS) entry which is preliminary data.</text>
</comment>
<feature type="compositionally biased region" description="Polar residues" evidence="2">
    <location>
        <begin position="630"/>
        <end position="646"/>
    </location>
</feature>
<evidence type="ECO:0000256" key="3">
    <source>
        <dbReference type="SAM" id="SignalP"/>
    </source>
</evidence>
<evidence type="ECO:0000256" key="2">
    <source>
        <dbReference type="SAM" id="MobiDB-lite"/>
    </source>
</evidence>
<dbReference type="PROSITE" id="PS50092">
    <property type="entry name" value="TSP1"/>
    <property type="match status" value="1"/>
</dbReference>
<dbReference type="Pfam" id="PF00090">
    <property type="entry name" value="TSP_1"/>
    <property type="match status" value="1"/>
</dbReference>
<dbReference type="Proteomes" id="UP001152795">
    <property type="component" value="Unassembled WGS sequence"/>
</dbReference>
<dbReference type="OrthoDB" id="5967717at2759"/>
<dbReference type="InterPro" id="IPR036383">
    <property type="entry name" value="TSP1_rpt_sf"/>
</dbReference>
<dbReference type="PROSITE" id="PS51162">
    <property type="entry name" value="THYROGLOBULIN_1_2"/>
    <property type="match status" value="1"/>
</dbReference>
<dbReference type="Gene3D" id="4.10.800.10">
    <property type="entry name" value="Thyroglobulin type-1"/>
    <property type="match status" value="1"/>
</dbReference>
<comment type="caution">
    <text evidence="1">Lacks conserved residue(s) required for the propagation of feature annotation.</text>
</comment>
<name>A0A6S7GPV6_PARCT</name>
<dbReference type="InterPro" id="IPR000884">
    <property type="entry name" value="TSP1_rpt"/>
</dbReference>